<accession>A0A640WGX5</accession>
<name>A0A640WGX5_9GAMM</name>
<gene>
    <name evidence="1" type="ORF">F0A16_04230</name>
</gene>
<dbReference type="Proteomes" id="UP000466024">
    <property type="component" value="Unassembled WGS sequence"/>
</dbReference>
<evidence type="ECO:0000313" key="1">
    <source>
        <dbReference type="EMBL" id="KAA0019558.1"/>
    </source>
</evidence>
<dbReference type="AlphaFoldDB" id="A0A640WGX5"/>
<reference evidence="1 2" key="1">
    <citation type="submission" date="2019-08" db="EMBL/GenBank/DDBJ databases">
        <title>Bioinformatics analysis of the strain L3 and L5.</title>
        <authorList>
            <person name="Li X."/>
        </authorList>
    </citation>
    <scope>NUCLEOTIDE SEQUENCE [LARGE SCALE GENOMIC DNA]</scope>
    <source>
        <strain evidence="1 2">L3</strain>
    </source>
</reference>
<protein>
    <submittedName>
        <fullName evidence="1">Uncharacterized protein</fullName>
    </submittedName>
</protein>
<keyword evidence="2" id="KW-1185">Reference proteome</keyword>
<dbReference type="EMBL" id="VTPX01000002">
    <property type="protein sequence ID" value="KAA0019558.1"/>
    <property type="molecule type" value="Genomic_DNA"/>
</dbReference>
<proteinExistence type="predicted"/>
<dbReference type="RefSeq" id="WP_149434163.1">
    <property type="nucleotide sequence ID" value="NZ_VTPX01000002.1"/>
</dbReference>
<sequence>MKDIIACTRCVHSQPILLESHVEWDEINCAECGEFLDTVGQKTSWLTSSSLKTISKMKLSSANSV</sequence>
<comment type="caution">
    <text evidence="1">The sequence shown here is derived from an EMBL/GenBank/DDBJ whole genome shotgun (WGS) entry which is preliminary data.</text>
</comment>
<organism evidence="1 2">
    <name type="scientific">Salinicola corii</name>
    <dbReference type="NCBI Taxonomy" id="2606937"/>
    <lineage>
        <taxon>Bacteria</taxon>
        <taxon>Pseudomonadati</taxon>
        <taxon>Pseudomonadota</taxon>
        <taxon>Gammaproteobacteria</taxon>
        <taxon>Oceanospirillales</taxon>
        <taxon>Halomonadaceae</taxon>
        <taxon>Salinicola</taxon>
    </lineage>
</organism>
<evidence type="ECO:0000313" key="2">
    <source>
        <dbReference type="Proteomes" id="UP000466024"/>
    </source>
</evidence>